<dbReference type="RefSeq" id="WP_344432038.1">
    <property type="nucleotide sequence ID" value="NZ_BAAANN010000076.1"/>
</dbReference>
<name>A0ABN2SXJ7_9PSEU</name>
<organism evidence="2 3">
    <name type="scientific">Amycolatopsis minnesotensis</name>
    <dbReference type="NCBI Taxonomy" id="337894"/>
    <lineage>
        <taxon>Bacteria</taxon>
        <taxon>Bacillati</taxon>
        <taxon>Actinomycetota</taxon>
        <taxon>Actinomycetes</taxon>
        <taxon>Pseudonocardiales</taxon>
        <taxon>Pseudonocardiaceae</taxon>
        <taxon>Amycolatopsis</taxon>
    </lineage>
</organism>
<evidence type="ECO:0000256" key="1">
    <source>
        <dbReference type="SAM" id="MobiDB-lite"/>
    </source>
</evidence>
<dbReference type="EMBL" id="BAAANN010000076">
    <property type="protein sequence ID" value="GAA1993964.1"/>
    <property type="molecule type" value="Genomic_DNA"/>
</dbReference>
<accession>A0ABN2SXJ7</accession>
<evidence type="ECO:0000313" key="2">
    <source>
        <dbReference type="EMBL" id="GAA1993964.1"/>
    </source>
</evidence>
<keyword evidence="3" id="KW-1185">Reference proteome</keyword>
<dbReference type="Proteomes" id="UP001501116">
    <property type="component" value="Unassembled WGS sequence"/>
</dbReference>
<feature type="compositionally biased region" description="Polar residues" evidence="1">
    <location>
        <begin position="8"/>
        <end position="23"/>
    </location>
</feature>
<evidence type="ECO:0000313" key="3">
    <source>
        <dbReference type="Proteomes" id="UP001501116"/>
    </source>
</evidence>
<protein>
    <submittedName>
        <fullName evidence="2">Uncharacterized protein</fullName>
    </submittedName>
</protein>
<reference evidence="2 3" key="1">
    <citation type="journal article" date="2019" name="Int. J. Syst. Evol. Microbiol.">
        <title>The Global Catalogue of Microorganisms (GCM) 10K type strain sequencing project: providing services to taxonomists for standard genome sequencing and annotation.</title>
        <authorList>
            <consortium name="The Broad Institute Genomics Platform"/>
            <consortium name="The Broad Institute Genome Sequencing Center for Infectious Disease"/>
            <person name="Wu L."/>
            <person name="Ma J."/>
        </authorList>
    </citation>
    <scope>NUCLEOTIDE SEQUENCE [LARGE SCALE GENOMIC DNA]</scope>
    <source>
        <strain evidence="2 3">JCM 14545</strain>
    </source>
</reference>
<gene>
    <name evidence="2" type="ORF">GCM10009754_86670</name>
</gene>
<comment type="caution">
    <text evidence="2">The sequence shown here is derived from an EMBL/GenBank/DDBJ whole genome shotgun (WGS) entry which is preliminary data.</text>
</comment>
<proteinExistence type="predicted"/>
<feature type="region of interest" description="Disordered" evidence="1">
    <location>
        <begin position="1"/>
        <end position="30"/>
    </location>
</feature>
<sequence>MTPLAIDYQQTVSGRSTKETPSGQEGVPGAPIRVSHRSALLGCINVCPNSGPQGWFATPFKPYFTVSFSADPESPPHVRGLAPSSADTAEVTVPRVAISDFTAEHRPTRRVSLSGSLGYGDFPPPAPAMRIESADSRAVCDGIPGSYRESVSPAVFVP</sequence>